<evidence type="ECO:0000313" key="4">
    <source>
        <dbReference type="Proteomes" id="UP000177416"/>
    </source>
</evidence>
<dbReference type="InterPro" id="IPR013229">
    <property type="entry name" value="PEGA"/>
</dbReference>
<dbReference type="EMBL" id="MFJJ01000010">
    <property type="protein sequence ID" value="OGG14903.1"/>
    <property type="molecule type" value="Genomic_DNA"/>
</dbReference>
<dbReference type="Pfam" id="PF08308">
    <property type="entry name" value="PEGA"/>
    <property type="match status" value="1"/>
</dbReference>
<sequence length="296" mass="31713">MRRKIVFLVVILLLIGGVIGLIRFFSGRSGATGELRVDSQPTVSIFLDNRHIGRSPYKDKVASGEYTIKLTPESAVDSPASWQGQITIGPNLLTYVNATLSDSELTSAVDVLWLTKTSGRASEVSVTTNPDGATLLIDNETKGVTPLAISDLSAGDHTLTVTSPGFAPRTLKIKATAGYRLIVTVKLALSGEPMPTPTEEATPSPTLKTTPKATPTKIATSSATMPDPTKPFVTIKDTPTGFLRVRMEPSTAATEAAQVKPGEKYHIEDEQSGWYQIKYSGTNEGWISGQYATKTE</sequence>
<evidence type="ECO:0000256" key="1">
    <source>
        <dbReference type="SAM" id="MobiDB-lite"/>
    </source>
</evidence>
<dbReference type="InterPro" id="IPR003646">
    <property type="entry name" value="SH3-like_bac-type"/>
</dbReference>
<name>A0A1F5ZR90_9BACT</name>
<dbReference type="PROSITE" id="PS51781">
    <property type="entry name" value="SH3B"/>
    <property type="match status" value="1"/>
</dbReference>
<evidence type="ECO:0000313" key="3">
    <source>
        <dbReference type="EMBL" id="OGG14903.1"/>
    </source>
</evidence>
<reference evidence="3 4" key="1">
    <citation type="journal article" date="2016" name="Nat. Commun.">
        <title>Thousands of microbial genomes shed light on interconnected biogeochemical processes in an aquifer system.</title>
        <authorList>
            <person name="Anantharaman K."/>
            <person name="Brown C.T."/>
            <person name="Hug L.A."/>
            <person name="Sharon I."/>
            <person name="Castelle C.J."/>
            <person name="Probst A.J."/>
            <person name="Thomas B.C."/>
            <person name="Singh A."/>
            <person name="Wilkins M.J."/>
            <person name="Karaoz U."/>
            <person name="Brodie E.L."/>
            <person name="Williams K.H."/>
            <person name="Hubbard S.S."/>
            <person name="Banfield J.F."/>
        </authorList>
    </citation>
    <scope>NUCLEOTIDE SEQUENCE [LARGE SCALE GENOMIC DNA]</scope>
</reference>
<evidence type="ECO:0000259" key="2">
    <source>
        <dbReference type="PROSITE" id="PS51781"/>
    </source>
</evidence>
<organism evidence="3 4">
    <name type="scientific">Candidatus Gottesmanbacteria bacterium RIFCSPHIGHO2_01_FULL_46_14</name>
    <dbReference type="NCBI Taxonomy" id="1798380"/>
    <lineage>
        <taxon>Bacteria</taxon>
        <taxon>Candidatus Gottesmaniibacteriota</taxon>
    </lineage>
</organism>
<accession>A0A1F5ZR90</accession>
<dbReference type="Proteomes" id="UP000177416">
    <property type="component" value="Unassembled WGS sequence"/>
</dbReference>
<feature type="region of interest" description="Disordered" evidence="1">
    <location>
        <begin position="192"/>
        <end position="214"/>
    </location>
</feature>
<feature type="compositionally biased region" description="Low complexity" evidence="1">
    <location>
        <begin position="197"/>
        <end position="214"/>
    </location>
</feature>
<dbReference type="AlphaFoldDB" id="A0A1F5ZR90"/>
<comment type="caution">
    <text evidence="3">The sequence shown here is derived from an EMBL/GenBank/DDBJ whole genome shotgun (WGS) entry which is preliminary data.</text>
</comment>
<feature type="domain" description="SH3b" evidence="2">
    <location>
        <begin position="228"/>
        <end position="296"/>
    </location>
</feature>
<protein>
    <recommendedName>
        <fullName evidence="2">SH3b domain-containing protein</fullName>
    </recommendedName>
</protein>
<dbReference type="Pfam" id="PF08239">
    <property type="entry name" value="SH3_3"/>
    <property type="match status" value="1"/>
</dbReference>
<dbReference type="SMART" id="SM00287">
    <property type="entry name" value="SH3b"/>
    <property type="match status" value="1"/>
</dbReference>
<proteinExistence type="predicted"/>
<gene>
    <name evidence="3" type="ORF">A2875_03000</name>
</gene>
<dbReference type="Gene3D" id="2.30.30.40">
    <property type="entry name" value="SH3 Domains"/>
    <property type="match status" value="1"/>
</dbReference>